<comment type="caution">
    <text evidence="6">The sequence shown here is derived from an EMBL/GenBank/DDBJ whole genome shotgun (WGS) entry which is preliminary data.</text>
</comment>
<proteinExistence type="predicted"/>
<dbReference type="Proteomes" id="UP001222932">
    <property type="component" value="Unassembled WGS sequence"/>
</dbReference>
<evidence type="ECO:0000256" key="1">
    <source>
        <dbReference type="ARBA" id="ARBA00022443"/>
    </source>
</evidence>
<dbReference type="PANTHER" id="PTHR14614:SF109">
    <property type="entry name" value="RIBOSOMAL LYSINE N-METHYLTRANSFERASE 5"/>
    <property type="match status" value="1"/>
</dbReference>
<dbReference type="AlphaFoldDB" id="A0AAD3TWR0"/>
<dbReference type="GO" id="GO:0032991">
    <property type="term" value="C:protein-containing complex"/>
    <property type="evidence" value="ECO:0007669"/>
    <property type="project" value="TreeGrafter"/>
</dbReference>
<evidence type="ECO:0000259" key="5">
    <source>
        <dbReference type="PROSITE" id="PS50002"/>
    </source>
</evidence>
<dbReference type="PROSITE" id="PS50002">
    <property type="entry name" value="SH3"/>
    <property type="match status" value="1"/>
</dbReference>
<dbReference type="GO" id="GO:0005829">
    <property type="term" value="C:cytosol"/>
    <property type="evidence" value="ECO:0007669"/>
    <property type="project" value="TreeGrafter"/>
</dbReference>
<feature type="transmembrane region" description="Helical" evidence="4">
    <location>
        <begin position="515"/>
        <end position="538"/>
    </location>
</feature>
<evidence type="ECO:0000313" key="7">
    <source>
        <dbReference type="Proteomes" id="UP001222932"/>
    </source>
</evidence>
<keyword evidence="4" id="KW-0812">Transmembrane</keyword>
<accession>A0AAD3TWR0</accession>
<evidence type="ECO:0000313" key="6">
    <source>
        <dbReference type="EMBL" id="GMK58277.1"/>
    </source>
</evidence>
<feature type="region of interest" description="Disordered" evidence="3">
    <location>
        <begin position="650"/>
        <end position="678"/>
    </location>
</feature>
<feature type="compositionally biased region" description="Low complexity" evidence="3">
    <location>
        <begin position="414"/>
        <end position="474"/>
    </location>
</feature>
<sequence length="765" mass="78927">MAVPAPPGALFANLGDPVLVEDADEEIMDLYIGLEEHTGGLGYLDGRAPELSFTLDLVPEAVAVVAEEQGGKRRMRRKDKDKVKVAEGVSLDVVVTQDPGALRARSGETGSVLWRSSFHLARHILAQALFPPASPLLSVSELASTKVLELGAGTGVLASLISPLAGSYTVTDRRENLKLVQRNATNNATAAIKVATKALGGDPQLAITGELDWEQVSAARARARSKGEVYALPAGSPGADADLVLAVDCIYNEHLVQPLVDTLAAACARGAVAWVVVEKRSPEVLRHFLDTWQSDPAGFTIVRLGEEAMGRWEVASRLQPYSRLALLDFSLIPLQTPSHLSQPVIAAMSTGAVGPPAPASSTPEPSTPRPEPTSEKPAPSSSNPPPPESSSEAPPPPPSSTSTHETPASPPPSSSSETSTSTSETPTASATPTTPSTTEQLPAVTVTSASKSSSSSASSVIAQVSSPSESSTSTLVQTRTVNQSGPALNTTGRPSASAGAANTESDSSSGLSGGAIAGIVIGVLAGIGLIAFLATGYLRRRSRARRTANRSSMFEPWQTAVATEDPGYEKSYPMDTQPSFPPGADQFDPNYAYQQQGQAGFQQYPDAYGQYPNQGQFAAGYPEGAGGVGAAVGGGLAGAGTAAYVAQQGFEGPTSPAQNQADMPHAMSPPASATGHNGTVAAAGAAGVAGAAAAGAGSNVPEGLHDGMMVRVKVGFVRSLEDELAITQGQQLYLHTTYDDGWCLCEDDAHNRGVVPVSCLEPWTQ</sequence>
<keyword evidence="7" id="KW-1185">Reference proteome</keyword>
<name>A0AAD3TWR0_9TREE</name>
<evidence type="ECO:0000256" key="4">
    <source>
        <dbReference type="SAM" id="Phobius"/>
    </source>
</evidence>
<dbReference type="SMART" id="SM00326">
    <property type="entry name" value="SH3"/>
    <property type="match status" value="1"/>
</dbReference>
<protein>
    <recommendedName>
        <fullName evidence="5">SH3 domain-containing protein</fullName>
    </recommendedName>
</protein>
<evidence type="ECO:0000256" key="2">
    <source>
        <dbReference type="PROSITE-ProRule" id="PRU00192"/>
    </source>
</evidence>
<dbReference type="PANTHER" id="PTHR14614">
    <property type="entry name" value="HEPATOCELLULAR CARCINOMA-ASSOCIATED ANTIGEN"/>
    <property type="match status" value="1"/>
</dbReference>
<feature type="domain" description="SH3" evidence="5">
    <location>
        <begin position="705"/>
        <end position="765"/>
    </location>
</feature>
<dbReference type="InterPro" id="IPR036028">
    <property type="entry name" value="SH3-like_dom_sf"/>
</dbReference>
<organism evidence="6 7">
    <name type="scientific">Cutaneotrichosporon spelunceum</name>
    <dbReference type="NCBI Taxonomy" id="1672016"/>
    <lineage>
        <taxon>Eukaryota</taxon>
        <taxon>Fungi</taxon>
        <taxon>Dikarya</taxon>
        <taxon>Basidiomycota</taxon>
        <taxon>Agaricomycotina</taxon>
        <taxon>Tremellomycetes</taxon>
        <taxon>Trichosporonales</taxon>
        <taxon>Trichosporonaceae</taxon>
        <taxon>Cutaneotrichosporon</taxon>
    </lineage>
</organism>
<gene>
    <name evidence="6" type="primary">RKM5</name>
    <name evidence="6" type="ORF">CspeluHIS016_0503090</name>
</gene>
<keyword evidence="1 2" id="KW-0728">SH3 domain</keyword>
<dbReference type="Gene3D" id="2.30.30.40">
    <property type="entry name" value="SH3 Domains"/>
    <property type="match status" value="1"/>
</dbReference>
<reference evidence="6" key="2">
    <citation type="submission" date="2023-06" db="EMBL/GenBank/DDBJ databases">
        <authorList>
            <person name="Kobayashi Y."/>
            <person name="Kayamori A."/>
            <person name="Aoki K."/>
            <person name="Shiwa Y."/>
            <person name="Fujita N."/>
            <person name="Sugita T."/>
            <person name="Iwasaki W."/>
            <person name="Tanaka N."/>
            <person name="Takashima M."/>
        </authorList>
    </citation>
    <scope>NUCLEOTIDE SEQUENCE</scope>
    <source>
        <strain evidence="6">HIS016</strain>
    </source>
</reference>
<dbReference type="GO" id="GO:0008757">
    <property type="term" value="F:S-adenosylmethionine-dependent methyltransferase activity"/>
    <property type="evidence" value="ECO:0007669"/>
    <property type="project" value="UniProtKB-ARBA"/>
</dbReference>
<keyword evidence="4" id="KW-1133">Transmembrane helix</keyword>
<feature type="compositionally biased region" description="Pro residues" evidence="3">
    <location>
        <begin position="382"/>
        <end position="399"/>
    </location>
</feature>
<dbReference type="SUPFAM" id="SSF50044">
    <property type="entry name" value="SH3-domain"/>
    <property type="match status" value="1"/>
</dbReference>
<dbReference type="InterPro" id="IPR029063">
    <property type="entry name" value="SAM-dependent_MTases_sf"/>
</dbReference>
<dbReference type="Gene3D" id="3.40.50.150">
    <property type="entry name" value="Vaccinia Virus protein VP39"/>
    <property type="match status" value="1"/>
</dbReference>
<keyword evidence="4" id="KW-0472">Membrane</keyword>
<feature type="compositionally biased region" description="Polar residues" evidence="3">
    <location>
        <begin position="475"/>
        <end position="506"/>
    </location>
</feature>
<reference evidence="6" key="1">
    <citation type="journal article" date="2023" name="BMC Genomics">
        <title>Chromosome-level genome assemblies of Cutaneotrichosporon spp. (Trichosporonales, Basidiomycota) reveal imbalanced evolution between nucleotide sequences and chromosome synteny.</title>
        <authorList>
            <person name="Kobayashi Y."/>
            <person name="Kayamori A."/>
            <person name="Aoki K."/>
            <person name="Shiwa Y."/>
            <person name="Matsutani M."/>
            <person name="Fujita N."/>
            <person name="Sugita T."/>
            <person name="Iwasaki W."/>
            <person name="Tanaka N."/>
            <person name="Takashima M."/>
        </authorList>
    </citation>
    <scope>NUCLEOTIDE SEQUENCE</scope>
    <source>
        <strain evidence="6">HIS016</strain>
    </source>
</reference>
<dbReference type="InterPro" id="IPR019410">
    <property type="entry name" value="Methyltransf_16"/>
</dbReference>
<dbReference type="EMBL" id="BTCM01000005">
    <property type="protein sequence ID" value="GMK58277.1"/>
    <property type="molecule type" value="Genomic_DNA"/>
</dbReference>
<dbReference type="InterPro" id="IPR001452">
    <property type="entry name" value="SH3_domain"/>
</dbReference>
<feature type="region of interest" description="Disordered" evidence="3">
    <location>
        <begin position="349"/>
        <end position="510"/>
    </location>
</feature>
<evidence type="ECO:0000256" key="3">
    <source>
        <dbReference type="SAM" id="MobiDB-lite"/>
    </source>
</evidence>
<dbReference type="SUPFAM" id="SSF53335">
    <property type="entry name" value="S-adenosyl-L-methionine-dependent methyltransferases"/>
    <property type="match status" value="1"/>
</dbReference>
<dbReference type="Pfam" id="PF10294">
    <property type="entry name" value="Methyltransf_16"/>
    <property type="match status" value="2"/>
</dbReference>